<reference evidence="4 5" key="1">
    <citation type="journal article" date="2016" name="Nat. Commun.">
        <title>Thousands of microbial genomes shed light on interconnected biogeochemical processes in an aquifer system.</title>
        <authorList>
            <person name="Anantharaman K."/>
            <person name="Brown C.T."/>
            <person name="Hug L.A."/>
            <person name="Sharon I."/>
            <person name="Castelle C.J."/>
            <person name="Probst A.J."/>
            <person name="Thomas B.C."/>
            <person name="Singh A."/>
            <person name="Wilkins M.J."/>
            <person name="Karaoz U."/>
            <person name="Brodie E.L."/>
            <person name="Williams K.H."/>
            <person name="Hubbard S.S."/>
            <person name="Banfield J.F."/>
        </authorList>
    </citation>
    <scope>NUCLEOTIDE SEQUENCE [LARGE SCALE GENOMIC DNA]</scope>
</reference>
<accession>A0A1F6GG15</accession>
<protein>
    <recommendedName>
        <fullName evidence="6">RND transporter</fullName>
    </recommendedName>
</protein>
<sequence>MGMGKNFIGFSWGLVFLSACSAHQKFEPPPVQLKEDRFQSAQTADFAEPGLWWRVFKSPEIDAFMEEAINHNPGLRASRARIEQRLAQYEVTWAALVPQGQAEISASHQQLGTGQSKVESNRFSLGLSLSYELDLFGKNQSALTAAQFDLLASLEDYKASLADLSKTLISGWFALAESKAQAALLEETAQADRANLDLVEGSYKVGTAKAADVLQAQEQVMGTELQLAQTKALLLTREHALMIQAGRYPRKEQGFSPVGLEVKLEPPKPGLPSTLVQRRPDLRRALLQLRAQDARIAQAEAARYPQFSLSSSVGYQSGQLSGITDPGNAFWNLVGNLTLPIFDGGKRRAEVRRQEGILSEQLALYNQTLLKAFGEVEDALGQLKLLDQQIALQKNQIEISKQKLELTKDGFRQGITDWFQVIAAQNQYYNVQKGLLTTRRAWIDQQVGLYLAIGGNWTDGYLKQVAQEEALKLRDKE</sequence>
<evidence type="ECO:0000313" key="4">
    <source>
        <dbReference type="EMBL" id="OGG97045.1"/>
    </source>
</evidence>
<dbReference type="PANTHER" id="PTHR30203">
    <property type="entry name" value="OUTER MEMBRANE CATION EFFLUX PROTEIN"/>
    <property type="match status" value="1"/>
</dbReference>
<dbReference type="PANTHER" id="PTHR30203:SF33">
    <property type="entry name" value="BLR4455 PROTEIN"/>
    <property type="match status" value="1"/>
</dbReference>
<dbReference type="AlphaFoldDB" id="A0A1F6GG15"/>
<evidence type="ECO:0000313" key="5">
    <source>
        <dbReference type="Proteomes" id="UP000178449"/>
    </source>
</evidence>
<dbReference type="Gene3D" id="2.20.200.10">
    <property type="entry name" value="Outer membrane efflux proteins (OEP)"/>
    <property type="match status" value="1"/>
</dbReference>
<gene>
    <name evidence="4" type="ORF">A2527_03025</name>
</gene>
<evidence type="ECO:0000256" key="3">
    <source>
        <dbReference type="SAM" id="Coils"/>
    </source>
</evidence>
<proteinExistence type="inferred from homology"/>
<dbReference type="InterPro" id="IPR010131">
    <property type="entry name" value="MdtP/NodT-like"/>
</dbReference>
<dbReference type="GO" id="GO:0005886">
    <property type="term" value="C:plasma membrane"/>
    <property type="evidence" value="ECO:0007669"/>
    <property type="project" value="UniProtKB-SubCell"/>
</dbReference>
<keyword evidence="2" id="KW-0812">Transmembrane</keyword>
<comment type="subcellular location">
    <subcellularLocation>
        <location evidence="2">Cell membrane</location>
        <topology evidence="2">Lipid-anchor</topology>
    </subcellularLocation>
</comment>
<keyword evidence="2" id="KW-0564">Palmitate</keyword>
<dbReference type="GO" id="GO:0015562">
    <property type="term" value="F:efflux transmembrane transporter activity"/>
    <property type="evidence" value="ECO:0007669"/>
    <property type="project" value="InterPro"/>
</dbReference>
<dbReference type="SUPFAM" id="SSF56954">
    <property type="entry name" value="Outer membrane efflux proteins (OEP)"/>
    <property type="match status" value="1"/>
</dbReference>
<evidence type="ECO:0000256" key="2">
    <source>
        <dbReference type="RuleBase" id="RU362097"/>
    </source>
</evidence>
<dbReference type="STRING" id="1817772.A2527_03025"/>
<evidence type="ECO:0000256" key="1">
    <source>
        <dbReference type="ARBA" id="ARBA00007613"/>
    </source>
</evidence>
<keyword evidence="2" id="KW-1134">Transmembrane beta strand</keyword>
<name>A0A1F6GG15_9PROT</name>
<dbReference type="NCBIfam" id="TIGR01845">
    <property type="entry name" value="outer_NodT"/>
    <property type="match status" value="1"/>
</dbReference>
<keyword evidence="2" id="KW-0472">Membrane</keyword>
<keyword evidence="3" id="KW-0175">Coiled coil</keyword>
<comment type="caution">
    <text evidence="4">The sequence shown here is derived from an EMBL/GenBank/DDBJ whole genome shotgun (WGS) entry which is preliminary data.</text>
</comment>
<feature type="coiled-coil region" evidence="3">
    <location>
        <begin position="376"/>
        <end position="403"/>
    </location>
</feature>
<keyword evidence="2" id="KW-0449">Lipoprotein</keyword>
<dbReference type="Pfam" id="PF02321">
    <property type="entry name" value="OEP"/>
    <property type="match status" value="2"/>
</dbReference>
<comment type="similarity">
    <text evidence="1 2">Belongs to the outer membrane factor (OMF) (TC 1.B.17) family.</text>
</comment>
<dbReference type="EMBL" id="MFNE01000006">
    <property type="protein sequence ID" value="OGG97045.1"/>
    <property type="molecule type" value="Genomic_DNA"/>
</dbReference>
<dbReference type="Gene3D" id="1.20.1600.10">
    <property type="entry name" value="Outer membrane efflux proteins (OEP)"/>
    <property type="match status" value="1"/>
</dbReference>
<dbReference type="InterPro" id="IPR003423">
    <property type="entry name" value="OMP_efflux"/>
</dbReference>
<dbReference type="PROSITE" id="PS51257">
    <property type="entry name" value="PROKAR_LIPOPROTEIN"/>
    <property type="match status" value="1"/>
</dbReference>
<organism evidence="4 5">
    <name type="scientific">Candidatus Lambdaproteobacteria bacterium RIFOXYD2_FULL_50_16</name>
    <dbReference type="NCBI Taxonomy" id="1817772"/>
    <lineage>
        <taxon>Bacteria</taxon>
        <taxon>Pseudomonadati</taxon>
        <taxon>Pseudomonadota</taxon>
        <taxon>Candidatus Lambdaproteobacteria</taxon>
    </lineage>
</organism>
<evidence type="ECO:0008006" key="6">
    <source>
        <dbReference type="Google" id="ProtNLM"/>
    </source>
</evidence>
<dbReference type="Proteomes" id="UP000178449">
    <property type="component" value="Unassembled WGS sequence"/>
</dbReference>